<dbReference type="PANTHER" id="PTHR12338:SF8">
    <property type="entry name" value="HEME_HEMOPEXIN-BINDING PROTEIN"/>
    <property type="match status" value="1"/>
</dbReference>
<proteinExistence type="predicted"/>
<keyword evidence="7" id="KW-1185">Reference proteome</keyword>
<reference evidence="7" key="1">
    <citation type="journal article" date="2019" name="Int. J. Syst. Evol. Microbiol.">
        <title>The Global Catalogue of Microorganisms (GCM) 10K type strain sequencing project: providing services to taxonomists for standard genome sequencing and annotation.</title>
        <authorList>
            <consortium name="The Broad Institute Genomics Platform"/>
            <consortium name="The Broad Institute Genome Sequencing Center for Infectious Disease"/>
            <person name="Wu L."/>
            <person name="Ma J."/>
        </authorList>
    </citation>
    <scope>NUCLEOTIDE SEQUENCE [LARGE SCALE GENOMIC DNA]</scope>
    <source>
        <strain evidence="7">NBRC 102407</strain>
    </source>
</reference>
<evidence type="ECO:0000256" key="3">
    <source>
        <dbReference type="ARBA" id="ARBA00022729"/>
    </source>
</evidence>
<dbReference type="NCBIfam" id="TIGR01901">
    <property type="entry name" value="adhes_NPXG"/>
    <property type="match status" value="1"/>
</dbReference>
<dbReference type="Gene3D" id="3.30.160.710">
    <property type="match status" value="1"/>
</dbReference>
<dbReference type="InterPro" id="IPR012334">
    <property type="entry name" value="Pectin_lyas_fold"/>
</dbReference>
<dbReference type="InterPro" id="IPR024973">
    <property type="entry name" value="ESPR"/>
</dbReference>
<dbReference type="RefSeq" id="WP_284186823.1">
    <property type="nucleotide sequence ID" value="NZ_BSPX01000007.1"/>
</dbReference>
<evidence type="ECO:0000256" key="2">
    <source>
        <dbReference type="ARBA" id="ARBA00022525"/>
    </source>
</evidence>
<dbReference type="InterPro" id="IPR008638">
    <property type="entry name" value="FhaB/CdiA-like_TPS"/>
</dbReference>
<dbReference type="Pfam" id="PF18657">
    <property type="entry name" value="YDG"/>
    <property type="match status" value="7"/>
</dbReference>
<dbReference type="SUPFAM" id="SSF51126">
    <property type="entry name" value="Pectin lyase-like"/>
    <property type="match status" value="1"/>
</dbReference>
<dbReference type="Gene3D" id="3.30.210.10">
    <property type="entry name" value="DNA polymerase, thumb domain"/>
    <property type="match status" value="1"/>
</dbReference>
<feature type="compositionally biased region" description="Polar residues" evidence="4">
    <location>
        <begin position="1623"/>
        <end position="1634"/>
    </location>
</feature>
<name>A0ABQ6F983_9RHOO</name>
<accession>A0ABQ6F983</accession>
<evidence type="ECO:0000256" key="4">
    <source>
        <dbReference type="SAM" id="MobiDB-lite"/>
    </source>
</evidence>
<organism evidence="6 7">
    <name type="scientific">Zoogloea oryzae</name>
    <dbReference type="NCBI Taxonomy" id="310767"/>
    <lineage>
        <taxon>Bacteria</taxon>
        <taxon>Pseudomonadati</taxon>
        <taxon>Pseudomonadota</taxon>
        <taxon>Betaproteobacteria</taxon>
        <taxon>Rhodocyclales</taxon>
        <taxon>Zoogloeaceae</taxon>
        <taxon>Zoogloea</taxon>
    </lineage>
</organism>
<dbReference type="Gene3D" id="2.160.20.10">
    <property type="entry name" value="Single-stranded right-handed beta-helix, Pectin lyase-like"/>
    <property type="match status" value="1"/>
</dbReference>
<dbReference type="InterPro" id="IPR041248">
    <property type="entry name" value="YDG"/>
</dbReference>
<dbReference type="PANTHER" id="PTHR12338">
    <property type="entry name" value="AUTOTRANSPORTER"/>
    <property type="match status" value="1"/>
</dbReference>
<dbReference type="Proteomes" id="UP001157167">
    <property type="component" value="Unassembled WGS sequence"/>
</dbReference>
<feature type="domain" description="Filamentous haemagglutinin FhaB/tRNA nuclease CdiA-like TPS" evidence="5">
    <location>
        <begin position="55"/>
        <end position="167"/>
    </location>
</feature>
<dbReference type="InterPro" id="IPR011050">
    <property type="entry name" value="Pectin_lyase_fold/virulence"/>
</dbReference>
<feature type="region of interest" description="Disordered" evidence="4">
    <location>
        <begin position="1623"/>
        <end position="1655"/>
    </location>
</feature>
<dbReference type="SMART" id="SM00912">
    <property type="entry name" value="Haemagg_act"/>
    <property type="match status" value="1"/>
</dbReference>
<dbReference type="Pfam" id="PF05860">
    <property type="entry name" value="TPS"/>
    <property type="match status" value="1"/>
</dbReference>
<gene>
    <name evidence="6" type="ORF">GCM10007933_08270</name>
</gene>
<dbReference type="Pfam" id="PF18676">
    <property type="entry name" value="MBG_2"/>
    <property type="match status" value="2"/>
</dbReference>
<dbReference type="InterPro" id="IPR041286">
    <property type="entry name" value="MBG_2"/>
</dbReference>
<evidence type="ECO:0000259" key="5">
    <source>
        <dbReference type="SMART" id="SM00912"/>
    </source>
</evidence>
<comment type="subcellular location">
    <subcellularLocation>
        <location evidence="1">Secreted</location>
    </subcellularLocation>
</comment>
<evidence type="ECO:0000313" key="7">
    <source>
        <dbReference type="Proteomes" id="UP001157167"/>
    </source>
</evidence>
<keyword evidence="3" id="KW-0732">Signal</keyword>
<dbReference type="InterPro" id="IPR037160">
    <property type="entry name" value="DNA_Pol_thumb_sf"/>
</dbReference>
<keyword evidence="2" id="KW-0964">Secreted</keyword>
<evidence type="ECO:0000256" key="1">
    <source>
        <dbReference type="ARBA" id="ARBA00004613"/>
    </source>
</evidence>
<dbReference type="InterPro" id="IPR050909">
    <property type="entry name" value="Bact_Autotransporter_VF"/>
</dbReference>
<evidence type="ECO:0000313" key="6">
    <source>
        <dbReference type="EMBL" id="GLT21375.1"/>
    </source>
</evidence>
<dbReference type="Pfam" id="PF13018">
    <property type="entry name" value="ESPR"/>
    <property type="match status" value="1"/>
</dbReference>
<comment type="caution">
    <text evidence="6">The sequence shown here is derived from an EMBL/GenBank/DDBJ whole genome shotgun (WGS) entry which is preliminary data.</text>
</comment>
<protein>
    <recommendedName>
        <fullName evidence="5">Filamentous haemagglutinin FhaB/tRNA nuclease CdiA-like TPS domain-containing protein</fullName>
    </recommendedName>
</protein>
<sequence length="1687" mass="165096">MRRASLNHTYRLVWNDRTNAFVAVAETTRSRGKASRAGCALLVALGVAAAGAVGAADLPTGGQIVAGAGTISQSGNTLTITQNTAKLATDWQSFSIGQGRRVNFVQPSGTSVALNRVLGSDPSVIQGALSANGQVFLLNPNGVLFTPTAQVNVGGLVASTLGMSNKDFLEGNYRLEGASSNAVINQGNITAANGGSIALIAARVINDGSLTATGGNVLLGAGNAVTLDLGGPVKLQITQGAIDALVENGGAIRADGGLVYLTTRAANALTSAVINNTGVIEAQTLATGEKGEIRLIADMQHGTLNAGGTLDASAPNGGDGGFIETSAASMNNLPGLTINASAARGTGGTWLVDPYNYTIGAAAAGTIGTALSGGTSVTVTTQSNDASYGSTGSGVGDITVSNAITKTGSGTATLTLLADHSIILNNNITASAGVLNINLSAANGATATTGGVNINGNLDSNGGWIRIGGAGGSLTTAQSYGTGYALNLDSSNPAVLIGTSKSIQSRGGDITINGRSNATTASYDGTKGGVYVKSGATVDSGGGSIYMSGVSTGDAKEFGFGVEANSGTVTTFKTSQTTGNIRVDAQNTIDPLGALGLVNNGNQARVQFIGPSVANLLFLINGSSKLAEFTITPPCGSSYPNCGTLLIPGGNESYTRAGYQVVNMSTVPLYIFTSSGTKEYDGNTTATGLTLSSLGGPVGFATGDLGALGFVTASKNVGSYPSVSPTASDPLNYTSGGTTYAVGYFSNGSYSITPKPLSAVISNKVYDGNNTASVSASGVVGGDNLVFSYTAGTFSGTNVGTWSVNVSGITLGGTDAGNYSLSGSTSLTGSASITQRPVTLSGSRTYDATNTVASGIFTLNNVVVGEDLALTGSGTVANKNVGTGKAVTLGTLALGDGSNGIASNYSLASGTADITKATLTVSGLSASNKTYDATTAATLTGTPTLNGVLLTDSVSVSGTATGTFNTKNVGTAKPVTANLGGLSLGSTDAGNYEITGVTSPLTANITKAALTISGLSANNKAYDTTTAATLTGTASLSGVLLTDVVSLTGSATTGTFNTKDAGTGKAVAANLGGLSLGSTDAGNYEITGVTSPLTANITKAALTISGLSANNKVYDATTDATLTGTASLDGVLGSDAVSLTGSATSGSFDTKNVGTGKAVTANLAGLSLGSTDAGNYEITGVTAPLTADITKAALTISGLTANSKTYDATTAATLSGTASLDGVLGSDAVSLGGSATSGSFDTKNVGTGKAVTANLAGLSLGSTDAGNYEITGVTAPLTAAITKAALTISGLSANSKTYDATTAATLSGTASLDGVLGSDAVSLDGSATTGSFDTKNVGTGKAVAANLGGLSLGSTDAGNYEITGVTSPLTANITPAQLTLTAAATSRSYGADNPAFTGTVSGFVGGETLASATTGSLAFSTAANVASNAGGHGISGGGLSANNGNYVFVQAPGNGTALTITPAPLSVTANNASKDANGVPYAGGNGVVFSGFVNGESATVLGGTLGYGGNSQGATSAGRYAITPQGLTASNYAITFTDGVLTINNSLPSDPQQYLPKPVQVQQFLTNTAALPAGTPPVATPDSLNYVAVGNGPTGQGTPALGSNAVPPGTPNTVNYVSVAPTTGGQYGNGTTASAGEAPRDNRSGGASNGRAADDINVNNFSGGTFKPTDIFVINGGVNTNGLSSLQ</sequence>
<dbReference type="EMBL" id="BSPX01000007">
    <property type="protein sequence ID" value="GLT21375.1"/>
    <property type="molecule type" value="Genomic_DNA"/>
</dbReference>